<evidence type="ECO:0000256" key="2">
    <source>
        <dbReference type="SAM" id="SignalP"/>
    </source>
</evidence>
<dbReference type="Gene3D" id="3.90.1010.20">
    <property type="match status" value="1"/>
</dbReference>
<feature type="domain" description="FMN-binding" evidence="3">
    <location>
        <begin position="107"/>
        <end position="178"/>
    </location>
</feature>
<comment type="caution">
    <text evidence="4">The sequence shown here is derived from an EMBL/GenBank/DDBJ whole genome shotgun (WGS) entry which is preliminary data.</text>
</comment>
<feature type="chain" id="PRO_5046292038" description="FMN-binding domain-containing protein" evidence="2">
    <location>
        <begin position="25"/>
        <end position="181"/>
    </location>
</feature>
<name>A0ABX3EKK9_9BACL</name>
<keyword evidence="2" id="KW-0732">Signal</keyword>
<proteinExistence type="predicted"/>
<feature type="compositionally biased region" description="Low complexity" evidence="1">
    <location>
        <begin position="41"/>
        <end position="51"/>
    </location>
</feature>
<dbReference type="Proteomes" id="UP000186058">
    <property type="component" value="Unassembled WGS sequence"/>
</dbReference>
<evidence type="ECO:0000259" key="3">
    <source>
        <dbReference type="SMART" id="SM00900"/>
    </source>
</evidence>
<evidence type="ECO:0000313" key="4">
    <source>
        <dbReference type="EMBL" id="OKP85069.1"/>
    </source>
</evidence>
<feature type="signal peptide" evidence="2">
    <location>
        <begin position="1"/>
        <end position="24"/>
    </location>
</feature>
<organism evidence="4 5">
    <name type="scientific">Paenibacillus helianthi</name>
    <dbReference type="NCBI Taxonomy" id="1349432"/>
    <lineage>
        <taxon>Bacteria</taxon>
        <taxon>Bacillati</taxon>
        <taxon>Bacillota</taxon>
        <taxon>Bacilli</taxon>
        <taxon>Bacillales</taxon>
        <taxon>Paenibacillaceae</taxon>
        <taxon>Paenibacillus</taxon>
    </lineage>
</organism>
<dbReference type="Pfam" id="PF04205">
    <property type="entry name" value="FMN_bind"/>
    <property type="match status" value="1"/>
</dbReference>
<accession>A0ABX3EKK9</accession>
<evidence type="ECO:0000256" key="1">
    <source>
        <dbReference type="SAM" id="MobiDB-lite"/>
    </source>
</evidence>
<protein>
    <recommendedName>
        <fullName evidence="3">FMN-binding domain-containing protein</fullName>
    </recommendedName>
</protein>
<dbReference type="EMBL" id="LVWI01000048">
    <property type="protein sequence ID" value="OKP85069.1"/>
    <property type="molecule type" value="Genomic_DNA"/>
</dbReference>
<gene>
    <name evidence="4" type="ORF">A3844_17585</name>
</gene>
<dbReference type="SMART" id="SM00900">
    <property type="entry name" value="FMN_bind"/>
    <property type="match status" value="1"/>
</dbReference>
<dbReference type="RefSeq" id="WP_074108112.1">
    <property type="nucleotide sequence ID" value="NZ_LVWI01000048.1"/>
</dbReference>
<evidence type="ECO:0000313" key="5">
    <source>
        <dbReference type="Proteomes" id="UP000186058"/>
    </source>
</evidence>
<dbReference type="InterPro" id="IPR007329">
    <property type="entry name" value="FMN-bd"/>
</dbReference>
<keyword evidence="5" id="KW-1185">Reference proteome</keyword>
<reference evidence="4 5" key="1">
    <citation type="submission" date="2016-03" db="EMBL/GenBank/DDBJ databases">
        <authorList>
            <person name="Sant'Anna F.H."/>
            <person name="Ambrosini A."/>
            <person name="Souza R."/>
            <person name="Bach E."/>
            <person name="Fernandes G."/>
            <person name="Balsanelli E."/>
            <person name="Baura V.A."/>
            <person name="Souza E.M."/>
            <person name="Passaglia L."/>
        </authorList>
    </citation>
    <scope>NUCLEOTIDE SEQUENCE [LARGE SCALE GENOMIC DNA]</scope>
    <source>
        <strain evidence="4 5">P26E</strain>
    </source>
</reference>
<sequence>MAKMNSKWVILCSAAIGAIYTAGYFTTDTLAAIQQPVPYSQVSGSSGNQGSKLDSQPAGSQVSVNVSQPTSKPASTKVKSKATTPTPAPTVKSKYINGTFYGAGNNRRGSVQVAVSIKNDKITGVEISDYRMRYSQDYIAGLPQEIIQNQSAKVHNVSGATYSTRAFRDAIQNALDQALNA</sequence>
<feature type="compositionally biased region" description="Polar residues" evidence="1">
    <location>
        <begin position="52"/>
        <end position="68"/>
    </location>
</feature>
<feature type="compositionally biased region" description="Low complexity" evidence="1">
    <location>
        <begin position="69"/>
        <end position="89"/>
    </location>
</feature>
<feature type="region of interest" description="Disordered" evidence="1">
    <location>
        <begin position="41"/>
        <end position="89"/>
    </location>
</feature>